<evidence type="ECO:0000256" key="15">
    <source>
        <dbReference type="SAM" id="MobiDB-lite"/>
    </source>
</evidence>
<dbReference type="Gene3D" id="1.10.287.130">
    <property type="match status" value="1"/>
</dbReference>
<dbReference type="InterPro" id="IPR035965">
    <property type="entry name" value="PAS-like_dom_sf"/>
</dbReference>
<feature type="region of interest" description="Disordered" evidence="15">
    <location>
        <begin position="819"/>
        <end position="851"/>
    </location>
</feature>
<dbReference type="InterPro" id="IPR003018">
    <property type="entry name" value="GAF"/>
</dbReference>
<evidence type="ECO:0000256" key="11">
    <source>
        <dbReference type="ARBA" id="ARBA00022989"/>
    </source>
</evidence>
<dbReference type="Pfam" id="PF00512">
    <property type="entry name" value="HisKA"/>
    <property type="match status" value="1"/>
</dbReference>
<dbReference type="EC" id="2.7.13.3" evidence="4"/>
<keyword evidence="6" id="KW-0808">Transferase</keyword>
<dbReference type="SMART" id="SM00065">
    <property type="entry name" value="GAF"/>
    <property type="match status" value="2"/>
</dbReference>
<dbReference type="Pfam" id="PF13185">
    <property type="entry name" value="GAF_2"/>
    <property type="match status" value="1"/>
</dbReference>
<keyword evidence="5" id="KW-0597">Phosphoprotein</keyword>
<evidence type="ECO:0000313" key="18">
    <source>
        <dbReference type="EMBL" id="PWK33240.1"/>
    </source>
</evidence>
<dbReference type="SMART" id="SM00388">
    <property type="entry name" value="HisKA"/>
    <property type="match status" value="1"/>
</dbReference>
<dbReference type="SMART" id="SM00091">
    <property type="entry name" value="PAS"/>
    <property type="match status" value="2"/>
</dbReference>
<keyword evidence="10" id="KW-0067">ATP-binding</keyword>
<dbReference type="SUPFAM" id="SSF55781">
    <property type="entry name" value="GAF domain-like"/>
    <property type="match status" value="2"/>
</dbReference>
<dbReference type="Pfam" id="PF01590">
    <property type="entry name" value="GAF"/>
    <property type="match status" value="1"/>
</dbReference>
<feature type="compositionally biased region" description="Basic residues" evidence="15">
    <location>
        <begin position="835"/>
        <end position="851"/>
    </location>
</feature>
<dbReference type="PANTHER" id="PTHR42878:SF7">
    <property type="entry name" value="SENSOR HISTIDINE KINASE GLRK"/>
    <property type="match status" value="1"/>
</dbReference>
<keyword evidence="8" id="KW-0547">Nucleotide-binding</keyword>
<evidence type="ECO:0000256" key="14">
    <source>
        <dbReference type="ARBA" id="ARBA00039401"/>
    </source>
</evidence>
<dbReference type="InterPro" id="IPR003594">
    <property type="entry name" value="HATPase_dom"/>
</dbReference>
<reference evidence="18 19" key="1">
    <citation type="submission" date="2018-05" db="EMBL/GenBank/DDBJ databases">
        <title>Genomic Encyclopedia of Archaeal and Bacterial Type Strains, Phase II (KMG-II): from individual species to whole genera.</title>
        <authorList>
            <person name="Goeker M."/>
        </authorList>
    </citation>
    <scope>NUCLEOTIDE SEQUENCE [LARGE SCALE GENOMIC DNA]</scope>
    <source>
        <strain evidence="18 19">DSM 45184</strain>
    </source>
</reference>
<dbReference type="GO" id="GO:0000156">
    <property type="term" value="F:phosphorelay response regulator activity"/>
    <property type="evidence" value="ECO:0007669"/>
    <property type="project" value="TreeGrafter"/>
</dbReference>
<dbReference type="InterPro" id="IPR029016">
    <property type="entry name" value="GAF-like_dom_sf"/>
</dbReference>
<dbReference type="SUPFAM" id="SSF47384">
    <property type="entry name" value="Homodimeric domain of signal transducing histidine kinase"/>
    <property type="match status" value="1"/>
</dbReference>
<proteinExistence type="predicted"/>
<organism evidence="18 19">
    <name type="scientific">Actinoplanes xinjiangensis</name>
    <dbReference type="NCBI Taxonomy" id="512350"/>
    <lineage>
        <taxon>Bacteria</taxon>
        <taxon>Bacillati</taxon>
        <taxon>Actinomycetota</taxon>
        <taxon>Actinomycetes</taxon>
        <taxon>Micromonosporales</taxon>
        <taxon>Micromonosporaceae</taxon>
        <taxon>Actinoplanes</taxon>
    </lineage>
</organism>
<dbReference type="GO" id="GO:0007234">
    <property type="term" value="P:osmosensory signaling via phosphorelay pathway"/>
    <property type="evidence" value="ECO:0007669"/>
    <property type="project" value="TreeGrafter"/>
</dbReference>
<dbReference type="InterPro" id="IPR005467">
    <property type="entry name" value="His_kinase_dom"/>
</dbReference>
<dbReference type="CDD" id="cd00075">
    <property type="entry name" value="HATPase"/>
    <property type="match status" value="1"/>
</dbReference>
<evidence type="ECO:0000259" key="16">
    <source>
        <dbReference type="PROSITE" id="PS50109"/>
    </source>
</evidence>
<feature type="domain" description="Histidine kinase" evidence="16">
    <location>
        <begin position="621"/>
        <end position="839"/>
    </location>
</feature>
<dbReference type="PROSITE" id="PS50112">
    <property type="entry name" value="PAS"/>
    <property type="match status" value="1"/>
</dbReference>
<evidence type="ECO:0000256" key="13">
    <source>
        <dbReference type="ARBA" id="ARBA00023136"/>
    </source>
</evidence>
<protein>
    <recommendedName>
        <fullName evidence="14">Sensor-like histidine kinase SenX3</fullName>
        <ecNumber evidence="4">2.7.13.3</ecNumber>
    </recommendedName>
</protein>
<dbReference type="Gene3D" id="3.30.565.10">
    <property type="entry name" value="Histidine kinase-like ATPase, C-terminal domain"/>
    <property type="match status" value="1"/>
</dbReference>
<evidence type="ECO:0000313" key="19">
    <source>
        <dbReference type="Proteomes" id="UP000245697"/>
    </source>
</evidence>
<evidence type="ECO:0000256" key="6">
    <source>
        <dbReference type="ARBA" id="ARBA00022679"/>
    </source>
</evidence>
<accession>A0A316EP42</accession>
<evidence type="ECO:0000256" key="1">
    <source>
        <dbReference type="ARBA" id="ARBA00000085"/>
    </source>
</evidence>
<dbReference type="EMBL" id="QGGR01000028">
    <property type="protein sequence ID" value="PWK33240.1"/>
    <property type="molecule type" value="Genomic_DNA"/>
</dbReference>
<evidence type="ECO:0000256" key="10">
    <source>
        <dbReference type="ARBA" id="ARBA00022840"/>
    </source>
</evidence>
<evidence type="ECO:0000256" key="5">
    <source>
        <dbReference type="ARBA" id="ARBA00022553"/>
    </source>
</evidence>
<evidence type="ECO:0000256" key="9">
    <source>
        <dbReference type="ARBA" id="ARBA00022777"/>
    </source>
</evidence>
<dbReference type="Proteomes" id="UP000245697">
    <property type="component" value="Unassembled WGS sequence"/>
</dbReference>
<dbReference type="InterPro" id="IPR036890">
    <property type="entry name" value="HATPase_C_sf"/>
</dbReference>
<keyword evidence="12" id="KW-0902">Two-component regulatory system</keyword>
<comment type="catalytic activity">
    <reaction evidence="1">
        <text>ATP + protein L-histidine = ADP + protein N-phospho-L-histidine.</text>
        <dbReference type="EC" id="2.7.13.3"/>
    </reaction>
</comment>
<dbReference type="SUPFAM" id="SSF55874">
    <property type="entry name" value="ATPase domain of HSP90 chaperone/DNA topoisomerase II/histidine kinase"/>
    <property type="match status" value="1"/>
</dbReference>
<dbReference type="SMART" id="SM00387">
    <property type="entry name" value="HATPase_c"/>
    <property type="match status" value="1"/>
</dbReference>
<dbReference type="GO" id="GO:0005524">
    <property type="term" value="F:ATP binding"/>
    <property type="evidence" value="ECO:0007669"/>
    <property type="project" value="UniProtKB-KW"/>
</dbReference>
<evidence type="ECO:0000256" key="4">
    <source>
        <dbReference type="ARBA" id="ARBA00012438"/>
    </source>
</evidence>
<keyword evidence="11" id="KW-1133">Transmembrane helix</keyword>
<dbReference type="Pfam" id="PF00989">
    <property type="entry name" value="PAS"/>
    <property type="match status" value="1"/>
</dbReference>
<dbReference type="Gene3D" id="3.30.450.20">
    <property type="entry name" value="PAS domain"/>
    <property type="match status" value="2"/>
</dbReference>
<dbReference type="PRINTS" id="PR00344">
    <property type="entry name" value="BCTRLSENSOR"/>
</dbReference>
<keyword evidence="9" id="KW-0418">Kinase</keyword>
<dbReference type="InterPro" id="IPR013767">
    <property type="entry name" value="PAS_fold"/>
</dbReference>
<dbReference type="CDD" id="cd00130">
    <property type="entry name" value="PAS"/>
    <property type="match status" value="1"/>
</dbReference>
<name>A0A316EP42_9ACTN</name>
<dbReference type="NCBIfam" id="TIGR00229">
    <property type="entry name" value="sensory_box"/>
    <property type="match status" value="1"/>
</dbReference>
<gene>
    <name evidence="18" type="ORF">BC793_12830</name>
</gene>
<dbReference type="InterPro" id="IPR004358">
    <property type="entry name" value="Sig_transdc_His_kin-like_C"/>
</dbReference>
<evidence type="ECO:0000256" key="7">
    <source>
        <dbReference type="ARBA" id="ARBA00022692"/>
    </source>
</evidence>
<dbReference type="Pfam" id="PF02518">
    <property type="entry name" value="HATPase_c"/>
    <property type="match status" value="1"/>
</dbReference>
<feature type="domain" description="PAS" evidence="17">
    <location>
        <begin position="182"/>
        <end position="236"/>
    </location>
</feature>
<dbReference type="InterPro" id="IPR000014">
    <property type="entry name" value="PAS"/>
</dbReference>
<dbReference type="GO" id="GO:0005886">
    <property type="term" value="C:plasma membrane"/>
    <property type="evidence" value="ECO:0007669"/>
    <property type="project" value="UniProtKB-SubCell"/>
</dbReference>
<evidence type="ECO:0000256" key="12">
    <source>
        <dbReference type="ARBA" id="ARBA00023012"/>
    </source>
</evidence>
<dbReference type="Gene3D" id="3.30.450.40">
    <property type="match status" value="2"/>
</dbReference>
<dbReference type="GO" id="GO:0030295">
    <property type="term" value="F:protein kinase activator activity"/>
    <property type="evidence" value="ECO:0007669"/>
    <property type="project" value="TreeGrafter"/>
</dbReference>
<evidence type="ECO:0000259" key="17">
    <source>
        <dbReference type="PROSITE" id="PS50112"/>
    </source>
</evidence>
<dbReference type="GO" id="GO:0006355">
    <property type="term" value="P:regulation of DNA-templated transcription"/>
    <property type="evidence" value="ECO:0007669"/>
    <property type="project" value="InterPro"/>
</dbReference>
<keyword evidence="19" id="KW-1185">Reference proteome</keyword>
<dbReference type="SUPFAM" id="SSF55785">
    <property type="entry name" value="PYP-like sensor domain (PAS domain)"/>
    <property type="match status" value="2"/>
</dbReference>
<dbReference type="AlphaFoldDB" id="A0A316EP42"/>
<dbReference type="PROSITE" id="PS50109">
    <property type="entry name" value="HIS_KIN"/>
    <property type="match status" value="1"/>
</dbReference>
<dbReference type="GO" id="GO:0000155">
    <property type="term" value="F:phosphorelay sensor kinase activity"/>
    <property type="evidence" value="ECO:0007669"/>
    <property type="project" value="InterPro"/>
</dbReference>
<sequence>MTHTEPMAMTLTETFAELGRIRLADLDADTMLAEIAQLTKRALRGATEVSVTLLDRERARTAACTGELARTLDESQYDHGRGPCLDAAGRTAILAVPDTGSEDRWPDWVATAEHHGVRSSLSVGMPIGEQIAGGLNIYATRVHAFDDDAITLAQTFAGFAAVGLAGAHPRRTPAEGSHPAVAELDTAAMVDTMKEAFVAVDPHGVVVEFNRAAQELLGWPAEQARGRHLDDTVLPDYGGEPIGEALSRLFAAGARRGLPRRMTLRHRDGRRLPVQMVLSVIRGTAGALACAFITDLSQQEAAENDAERQRRFLTALLDNLDVGVVALDPDGEPLVVNRELRRVHGVGHDASAAEVTRAVAESICDLDGTPVPLEQTPLARALRGEYVRGADVLVRMAGVPDRILLAHAQPITTGDGTRLGAVAALHDVTAVRRAEAFRACEQQVTRTLAAAATVGDAAAAVLRAVCEALGWPHAELWLIDPLTDTLQQSGHWSVTAGQCGDLHSDPIIRGAGVIGTVWATGQALWVPEVTDLVDPAVRHYLAEAQACTRMGLHTVLAVPIRDGDTVMGVLACYSGSREQEQDLLTVLLSGVAAQFGIFVAERRAADLAEQLLRTRNDFLTLVGHELRTPLTSIVGYATVLAGDSTLGDDEARHMLEVIARNAGSLRTVVSDLLDLSGLEAGHLPLTVTEHDLAATVTDAVADAEPTAAASGVRLHTRVPRRLPLHGDAARLRQVVDNLLSNAITYSPHGGDVRIRLTAHPDVAELRITDPGIGIPEVERHRLFDRFYRASNVAHQGFPGAGLGLALVHTITRLHHGDISFDTGHHQPGTSVVLRLPRHSPTPHRHAAPSQG</sequence>
<evidence type="ECO:0000256" key="3">
    <source>
        <dbReference type="ARBA" id="ARBA00004236"/>
    </source>
</evidence>
<keyword evidence="13" id="KW-0472">Membrane</keyword>
<dbReference type="InterPro" id="IPR050351">
    <property type="entry name" value="BphY/WalK/GraS-like"/>
</dbReference>
<dbReference type="RefSeq" id="WP_109601688.1">
    <property type="nucleotide sequence ID" value="NZ_BONA01000083.1"/>
</dbReference>
<dbReference type="InterPro" id="IPR003661">
    <property type="entry name" value="HisK_dim/P_dom"/>
</dbReference>
<keyword evidence="7" id="KW-0812">Transmembrane</keyword>
<dbReference type="OrthoDB" id="3273043at2"/>
<dbReference type="CDD" id="cd00082">
    <property type="entry name" value="HisKA"/>
    <property type="match status" value="1"/>
</dbReference>
<comment type="subcellular location">
    <subcellularLocation>
        <location evidence="3">Cell membrane</location>
    </subcellularLocation>
    <subcellularLocation>
        <location evidence="2">Membrane</location>
        <topology evidence="2">Multi-pass membrane protein</topology>
    </subcellularLocation>
</comment>
<comment type="caution">
    <text evidence="18">The sequence shown here is derived from an EMBL/GenBank/DDBJ whole genome shotgun (WGS) entry which is preliminary data.</text>
</comment>
<dbReference type="InterPro" id="IPR036097">
    <property type="entry name" value="HisK_dim/P_sf"/>
</dbReference>
<evidence type="ECO:0000256" key="8">
    <source>
        <dbReference type="ARBA" id="ARBA00022741"/>
    </source>
</evidence>
<dbReference type="PANTHER" id="PTHR42878">
    <property type="entry name" value="TWO-COMPONENT HISTIDINE KINASE"/>
    <property type="match status" value="1"/>
</dbReference>
<evidence type="ECO:0000256" key="2">
    <source>
        <dbReference type="ARBA" id="ARBA00004141"/>
    </source>
</evidence>